<dbReference type="AlphaFoldDB" id="A0A0E9W5R8"/>
<organism evidence="1">
    <name type="scientific">Anguilla anguilla</name>
    <name type="common">European freshwater eel</name>
    <name type="synonym">Muraena anguilla</name>
    <dbReference type="NCBI Taxonomy" id="7936"/>
    <lineage>
        <taxon>Eukaryota</taxon>
        <taxon>Metazoa</taxon>
        <taxon>Chordata</taxon>
        <taxon>Craniata</taxon>
        <taxon>Vertebrata</taxon>
        <taxon>Euteleostomi</taxon>
        <taxon>Actinopterygii</taxon>
        <taxon>Neopterygii</taxon>
        <taxon>Teleostei</taxon>
        <taxon>Anguilliformes</taxon>
        <taxon>Anguillidae</taxon>
        <taxon>Anguilla</taxon>
    </lineage>
</organism>
<proteinExistence type="predicted"/>
<sequence>MPVNYPRKMGYQICRESAHRIHSELLYSEASRLPTLCPGLLAAGSQ</sequence>
<evidence type="ECO:0000313" key="1">
    <source>
        <dbReference type="EMBL" id="JAH84920.1"/>
    </source>
</evidence>
<reference evidence="1" key="1">
    <citation type="submission" date="2014-11" db="EMBL/GenBank/DDBJ databases">
        <authorList>
            <person name="Amaro Gonzalez C."/>
        </authorList>
    </citation>
    <scope>NUCLEOTIDE SEQUENCE</scope>
</reference>
<dbReference type="EMBL" id="GBXM01023657">
    <property type="protein sequence ID" value="JAH84920.1"/>
    <property type="molecule type" value="Transcribed_RNA"/>
</dbReference>
<name>A0A0E9W5R8_ANGAN</name>
<accession>A0A0E9W5R8</accession>
<reference evidence="1" key="2">
    <citation type="journal article" date="2015" name="Fish Shellfish Immunol.">
        <title>Early steps in the European eel (Anguilla anguilla)-Vibrio vulnificus interaction in the gills: Role of the RtxA13 toxin.</title>
        <authorList>
            <person name="Callol A."/>
            <person name="Pajuelo D."/>
            <person name="Ebbesson L."/>
            <person name="Teles M."/>
            <person name="MacKenzie S."/>
            <person name="Amaro C."/>
        </authorList>
    </citation>
    <scope>NUCLEOTIDE SEQUENCE</scope>
</reference>
<protein>
    <submittedName>
        <fullName evidence="1">Uncharacterized protein</fullName>
    </submittedName>
</protein>